<dbReference type="Pfam" id="PF20061">
    <property type="entry name" value="DUF6460"/>
    <property type="match status" value="1"/>
</dbReference>
<keyword evidence="1" id="KW-0812">Transmembrane</keyword>
<proteinExistence type="predicted"/>
<feature type="transmembrane region" description="Helical" evidence="1">
    <location>
        <begin position="15"/>
        <end position="32"/>
    </location>
</feature>
<dbReference type="Proteomes" id="UP000572984">
    <property type="component" value="Unassembled WGS sequence"/>
</dbReference>
<reference evidence="3 4" key="1">
    <citation type="submission" date="2020-07" db="EMBL/GenBank/DDBJ databases">
        <title>Draft genome and description of Microvirga mediterraneensis Marseille-Q2068 sp. nov.</title>
        <authorList>
            <person name="Boxberger M."/>
        </authorList>
    </citation>
    <scope>NUCLEOTIDE SEQUENCE [LARGE SCALE GENOMIC DNA]</scope>
    <source>
        <strain evidence="3 4">Marseille-Q2068</strain>
    </source>
</reference>
<gene>
    <name evidence="3" type="ORF">H0S73_07905</name>
</gene>
<evidence type="ECO:0000313" key="3">
    <source>
        <dbReference type="EMBL" id="MBA1156046.1"/>
    </source>
</evidence>
<feature type="domain" description="DUF6460" evidence="2">
    <location>
        <begin position="51"/>
        <end position="86"/>
    </location>
</feature>
<sequence length="87" mass="9909">MSNLNRFLGGSPGSVLVKLIFLSLLVGAFLAFYEITPFELIERLFNWIASVFNLSFETVLEVGRWILYGAIIVVPLWLISRLFGSRR</sequence>
<keyword evidence="1" id="KW-1133">Transmembrane helix</keyword>
<organism evidence="3 4">
    <name type="scientific">Microvirga mediterraneensis</name>
    <dbReference type="NCBI Taxonomy" id="2754695"/>
    <lineage>
        <taxon>Bacteria</taxon>
        <taxon>Pseudomonadati</taxon>
        <taxon>Pseudomonadota</taxon>
        <taxon>Alphaproteobacteria</taxon>
        <taxon>Hyphomicrobiales</taxon>
        <taxon>Methylobacteriaceae</taxon>
        <taxon>Microvirga</taxon>
    </lineage>
</organism>
<keyword evidence="4" id="KW-1185">Reference proteome</keyword>
<dbReference type="AlphaFoldDB" id="A0A838BNL8"/>
<comment type="caution">
    <text evidence="3">The sequence shown here is derived from an EMBL/GenBank/DDBJ whole genome shotgun (WGS) entry which is preliminary data.</text>
</comment>
<keyword evidence="1" id="KW-0472">Membrane</keyword>
<evidence type="ECO:0000256" key="1">
    <source>
        <dbReference type="SAM" id="Phobius"/>
    </source>
</evidence>
<name>A0A838BNL8_9HYPH</name>
<evidence type="ECO:0000259" key="2">
    <source>
        <dbReference type="Pfam" id="PF20061"/>
    </source>
</evidence>
<evidence type="ECO:0000313" key="4">
    <source>
        <dbReference type="Proteomes" id="UP000572984"/>
    </source>
</evidence>
<dbReference type="EMBL" id="JACDXJ010000001">
    <property type="protein sequence ID" value="MBA1156046.1"/>
    <property type="molecule type" value="Genomic_DNA"/>
</dbReference>
<accession>A0A838BNL8</accession>
<protein>
    <submittedName>
        <fullName evidence="3">Integrase</fullName>
    </submittedName>
</protein>
<feature type="transmembrane region" description="Helical" evidence="1">
    <location>
        <begin position="66"/>
        <end position="84"/>
    </location>
</feature>
<dbReference type="InterPro" id="IPR045594">
    <property type="entry name" value="DUF6460"/>
</dbReference>
<dbReference type="RefSeq" id="WP_181051633.1">
    <property type="nucleotide sequence ID" value="NZ_JACDXJ010000001.1"/>
</dbReference>